<protein>
    <submittedName>
        <fullName evidence="2">Uncharacterized protein</fullName>
    </submittedName>
</protein>
<accession>A0ABC8JMI6</accession>
<reference evidence="2 3" key="1">
    <citation type="submission" date="2022-03" db="EMBL/GenBank/DDBJ databases">
        <authorList>
            <person name="Macdonald S."/>
            <person name="Ahmed S."/>
            <person name="Newling K."/>
        </authorList>
    </citation>
    <scope>NUCLEOTIDE SEQUENCE [LARGE SCALE GENOMIC DNA]</scope>
</reference>
<keyword evidence="3" id="KW-1185">Reference proteome</keyword>
<dbReference type="EMBL" id="CAKOAT010125154">
    <property type="protein sequence ID" value="CAH8334425.1"/>
    <property type="molecule type" value="Genomic_DNA"/>
</dbReference>
<evidence type="ECO:0000313" key="3">
    <source>
        <dbReference type="Proteomes" id="UP001642260"/>
    </source>
</evidence>
<evidence type="ECO:0000313" key="2">
    <source>
        <dbReference type="EMBL" id="CAH8334425.1"/>
    </source>
</evidence>
<keyword evidence="1" id="KW-0732">Signal</keyword>
<name>A0ABC8JMI6_ERUVS</name>
<dbReference type="Proteomes" id="UP001642260">
    <property type="component" value="Unassembled WGS sequence"/>
</dbReference>
<evidence type="ECO:0000256" key="1">
    <source>
        <dbReference type="SAM" id="SignalP"/>
    </source>
</evidence>
<proteinExistence type="predicted"/>
<sequence>MRNISLKASLLIFILIITSDFGTEARELTEVEVMAGNSNYAVFGMSLDPAHPLCKRNINCTFECPKRRILQL</sequence>
<dbReference type="AlphaFoldDB" id="A0ABC8JMI6"/>
<feature type="signal peptide" evidence="1">
    <location>
        <begin position="1"/>
        <end position="25"/>
    </location>
</feature>
<feature type="chain" id="PRO_5044774247" evidence="1">
    <location>
        <begin position="26"/>
        <end position="72"/>
    </location>
</feature>
<comment type="caution">
    <text evidence="2">The sequence shown here is derived from an EMBL/GenBank/DDBJ whole genome shotgun (WGS) entry which is preliminary data.</text>
</comment>
<organism evidence="2 3">
    <name type="scientific">Eruca vesicaria subsp. sativa</name>
    <name type="common">Garden rocket</name>
    <name type="synonym">Eruca sativa</name>
    <dbReference type="NCBI Taxonomy" id="29727"/>
    <lineage>
        <taxon>Eukaryota</taxon>
        <taxon>Viridiplantae</taxon>
        <taxon>Streptophyta</taxon>
        <taxon>Embryophyta</taxon>
        <taxon>Tracheophyta</taxon>
        <taxon>Spermatophyta</taxon>
        <taxon>Magnoliopsida</taxon>
        <taxon>eudicotyledons</taxon>
        <taxon>Gunneridae</taxon>
        <taxon>Pentapetalae</taxon>
        <taxon>rosids</taxon>
        <taxon>malvids</taxon>
        <taxon>Brassicales</taxon>
        <taxon>Brassicaceae</taxon>
        <taxon>Brassiceae</taxon>
        <taxon>Eruca</taxon>
    </lineage>
</organism>
<gene>
    <name evidence="2" type="ORF">ERUC_LOCUS13138</name>
</gene>